<dbReference type="AlphaFoldDB" id="A0A3E4Z6X9"/>
<gene>
    <name evidence="1" type="ORF">DXB87_10320</name>
</gene>
<proteinExistence type="predicted"/>
<accession>A0A3E4Z6X9</accession>
<sequence>MFNINRETHVKLYIIMCFNQEQKKFIKSLEKEVEKIGKGYSVGVDECHGYIHINGANHLSITLGNNTVEYNAVGGSRFCYTKRETFEECLLELKNKLLTVEEINKIYRSIFNSIKE</sequence>
<comment type="caution">
    <text evidence="1">The sequence shown here is derived from an EMBL/GenBank/DDBJ whole genome shotgun (WGS) entry which is preliminary data.</text>
</comment>
<dbReference type="Proteomes" id="UP000260814">
    <property type="component" value="Unassembled WGS sequence"/>
</dbReference>
<organism evidence="1 2">
    <name type="scientific">Phocaeicola plebeius</name>
    <dbReference type="NCBI Taxonomy" id="310297"/>
    <lineage>
        <taxon>Bacteria</taxon>
        <taxon>Pseudomonadati</taxon>
        <taxon>Bacteroidota</taxon>
        <taxon>Bacteroidia</taxon>
        <taxon>Bacteroidales</taxon>
        <taxon>Bacteroidaceae</taxon>
        <taxon>Phocaeicola</taxon>
    </lineage>
</organism>
<protein>
    <submittedName>
        <fullName evidence="1">Uncharacterized protein</fullName>
    </submittedName>
</protein>
<dbReference type="EMBL" id="QSTW01000013">
    <property type="protein sequence ID" value="RGM90286.1"/>
    <property type="molecule type" value="Genomic_DNA"/>
</dbReference>
<evidence type="ECO:0000313" key="1">
    <source>
        <dbReference type="EMBL" id="RGM90286.1"/>
    </source>
</evidence>
<evidence type="ECO:0000313" key="2">
    <source>
        <dbReference type="Proteomes" id="UP000260814"/>
    </source>
</evidence>
<reference evidence="1 2" key="1">
    <citation type="submission" date="2018-08" db="EMBL/GenBank/DDBJ databases">
        <title>A genome reference for cultivated species of the human gut microbiota.</title>
        <authorList>
            <person name="Zou Y."/>
            <person name="Xue W."/>
            <person name="Luo G."/>
        </authorList>
    </citation>
    <scope>NUCLEOTIDE SEQUENCE [LARGE SCALE GENOMIC DNA]</scope>
    <source>
        <strain evidence="1 2">OM06-2</strain>
    </source>
</reference>
<name>A0A3E4Z6X9_9BACT</name>